<gene>
    <name evidence="1" type="primary">gb00172</name>
    <name evidence="1" type="ORF">PR202_gb00172</name>
</gene>
<evidence type="ECO:0000313" key="1">
    <source>
        <dbReference type="EMBL" id="GJN13464.1"/>
    </source>
</evidence>
<reference evidence="1" key="2">
    <citation type="submission" date="2021-12" db="EMBL/GenBank/DDBJ databases">
        <title>Resequencing data analysis of finger millet.</title>
        <authorList>
            <person name="Hatakeyama M."/>
            <person name="Aluri S."/>
            <person name="Balachadran M.T."/>
            <person name="Sivarajan S.R."/>
            <person name="Poveda L."/>
            <person name="Shimizu-Inatsugi R."/>
            <person name="Schlapbach R."/>
            <person name="Sreeman S.M."/>
            <person name="Shimizu K.K."/>
        </authorList>
    </citation>
    <scope>NUCLEOTIDE SEQUENCE</scope>
</reference>
<dbReference type="AlphaFoldDB" id="A0AAV5DRY5"/>
<sequence length="83" mass="9327">MSSSFDDDVEVIMPEPDQNISSAASCDIRNWIRNIEQHASDNVVPTSKGQPLADEYGIKFFETVSGSHEFYQGIPFLFLIDDN</sequence>
<reference evidence="1" key="1">
    <citation type="journal article" date="2018" name="DNA Res.">
        <title>Multiple hybrid de novo genome assembly of finger millet, an orphan allotetraploid crop.</title>
        <authorList>
            <person name="Hatakeyama M."/>
            <person name="Aluri S."/>
            <person name="Balachadran M.T."/>
            <person name="Sivarajan S.R."/>
            <person name="Patrignani A."/>
            <person name="Gruter S."/>
            <person name="Poveda L."/>
            <person name="Shimizu-Inatsugi R."/>
            <person name="Baeten J."/>
            <person name="Francoijs K.J."/>
            <person name="Nataraja K.N."/>
            <person name="Reddy Y.A.N."/>
            <person name="Phadnis S."/>
            <person name="Ravikumar R.L."/>
            <person name="Schlapbach R."/>
            <person name="Sreeman S.M."/>
            <person name="Shimizu K.K."/>
        </authorList>
    </citation>
    <scope>NUCLEOTIDE SEQUENCE</scope>
</reference>
<protein>
    <submittedName>
        <fullName evidence="1">Uncharacterized protein</fullName>
    </submittedName>
</protein>
<dbReference type="Proteomes" id="UP001054889">
    <property type="component" value="Unassembled WGS sequence"/>
</dbReference>
<comment type="caution">
    <text evidence="1">The sequence shown here is derived from an EMBL/GenBank/DDBJ whole genome shotgun (WGS) entry which is preliminary data.</text>
</comment>
<evidence type="ECO:0000313" key="2">
    <source>
        <dbReference type="Proteomes" id="UP001054889"/>
    </source>
</evidence>
<proteinExistence type="predicted"/>
<dbReference type="EMBL" id="BQKI01000071">
    <property type="protein sequence ID" value="GJN13464.1"/>
    <property type="molecule type" value="Genomic_DNA"/>
</dbReference>
<keyword evidence="2" id="KW-1185">Reference proteome</keyword>
<accession>A0AAV5DRY5</accession>
<organism evidence="1 2">
    <name type="scientific">Eleusine coracana subsp. coracana</name>
    <dbReference type="NCBI Taxonomy" id="191504"/>
    <lineage>
        <taxon>Eukaryota</taxon>
        <taxon>Viridiplantae</taxon>
        <taxon>Streptophyta</taxon>
        <taxon>Embryophyta</taxon>
        <taxon>Tracheophyta</taxon>
        <taxon>Spermatophyta</taxon>
        <taxon>Magnoliopsida</taxon>
        <taxon>Liliopsida</taxon>
        <taxon>Poales</taxon>
        <taxon>Poaceae</taxon>
        <taxon>PACMAD clade</taxon>
        <taxon>Chloridoideae</taxon>
        <taxon>Cynodonteae</taxon>
        <taxon>Eleusininae</taxon>
        <taxon>Eleusine</taxon>
    </lineage>
</organism>
<name>A0AAV5DRY5_ELECO</name>